<protein>
    <submittedName>
        <fullName evidence="1">Unannotated protein</fullName>
    </submittedName>
</protein>
<reference evidence="1" key="1">
    <citation type="submission" date="2020-05" db="EMBL/GenBank/DDBJ databases">
        <authorList>
            <person name="Chiriac C."/>
            <person name="Salcher M."/>
            <person name="Ghai R."/>
            <person name="Kavagutti S V."/>
        </authorList>
    </citation>
    <scope>NUCLEOTIDE SEQUENCE</scope>
</reference>
<dbReference type="EMBL" id="CAEZYR010000041">
    <property type="protein sequence ID" value="CAB4743018.1"/>
    <property type="molecule type" value="Genomic_DNA"/>
</dbReference>
<evidence type="ECO:0000313" key="1">
    <source>
        <dbReference type="EMBL" id="CAB4743018.1"/>
    </source>
</evidence>
<gene>
    <name evidence="1" type="ORF">UFOPK2754_01313</name>
</gene>
<name>A0A6J6T7I9_9ZZZZ</name>
<sequence>MATMPRSSYRTMIAVASDRPHTYSSPLLTVSQNCSAWAAVVKLRCSAKVANNTKNMMAPITKSMIQAPNRRPMTAVGSWTGWYVGYIRSSGEWAWRGSHVVELWCSISLRTIGCGAGASVKDPCGEPIDEPQHPPHELVVDARRFAEATTRDGG</sequence>
<accession>A0A6J6T7I9</accession>
<proteinExistence type="predicted"/>
<organism evidence="1">
    <name type="scientific">freshwater metagenome</name>
    <dbReference type="NCBI Taxonomy" id="449393"/>
    <lineage>
        <taxon>unclassified sequences</taxon>
        <taxon>metagenomes</taxon>
        <taxon>ecological metagenomes</taxon>
    </lineage>
</organism>
<dbReference type="AlphaFoldDB" id="A0A6J6T7I9"/>